<dbReference type="EMBL" id="LMWW01000068">
    <property type="protein sequence ID" value="KUN76147.1"/>
    <property type="molecule type" value="Genomic_DNA"/>
</dbReference>
<dbReference type="AlphaFoldDB" id="A0A101SLI3"/>
<protein>
    <submittedName>
        <fullName evidence="1">Uncharacterized protein</fullName>
    </submittedName>
</protein>
<evidence type="ECO:0000313" key="2">
    <source>
        <dbReference type="Proteomes" id="UP000052982"/>
    </source>
</evidence>
<proteinExistence type="predicted"/>
<keyword evidence="2" id="KW-1185">Reference proteome</keyword>
<organism evidence="1 2">
    <name type="scientific">Streptomyces griseoruber</name>
    <dbReference type="NCBI Taxonomy" id="1943"/>
    <lineage>
        <taxon>Bacteria</taxon>
        <taxon>Bacillati</taxon>
        <taxon>Actinomycetota</taxon>
        <taxon>Actinomycetes</taxon>
        <taxon>Kitasatosporales</taxon>
        <taxon>Streptomycetaceae</taxon>
        <taxon>Streptomyces</taxon>
    </lineage>
</organism>
<sequence>MSEVKSVPADYGRARLTTRTRWRATRRGRRDGRAGIGTEHYARQLERGTRMALDDLMARFLKERAEVVGRVHEESERVVTEYDAPREDGRRREDVPAALARYGGWVAQWRTEVTACQQRGRALAACADQELAHYEAAYARAARVEELPPAGNPGTAALDEPWTGPPDWLLDAVVVSRALRILEQRTRPAAAGAGRGERGNR</sequence>
<gene>
    <name evidence="1" type="ORF">AQJ64_39115</name>
</gene>
<evidence type="ECO:0000313" key="1">
    <source>
        <dbReference type="EMBL" id="KUN76147.1"/>
    </source>
</evidence>
<dbReference type="RefSeq" id="WP_055638583.1">
    <property type="nucleotide sequence ID" value="NZ_JBIRRP010000021.1"/>
</dbReference>
<name>A0A101SLI3_9ACTN</name>
<dbReference type="Proteomes" id="UP000052982">
    <property type="component" value="Unassembled WGS sequence"/>
</dbReference>
<reference evidence="1 2" key="1">
    <citation type="submission" date="2015-10" db="EMBL/GenBank/DDBJ databases">
        <title>Draft genome sequence of Streptomyces griseoruber DSM 40281, type strain for the species Streptomyces griseoruber.</title>
        <authorList>
            <person name="Ruckert C."/>
            <person name="Winkler A."/>
            <person name="Kalinowski J."/>
            <person name="Kampfer P."/>
            <person name="Glaeser S."/>
        </authorList>
    </citation>
    <scope>NUCLEOTIDE SEQUENCE [LARGE SCALE GENOMIC DNA]</scope>
    <source>
        <strain evidence="1 2">DSM 40281</strain>
    </source>
</reference>
<comment type="caution">
    <text evidence="1">The sequence shown here is derived from an EMBL/GenBank/DDBJ whole genome shotgun (WGS) entry which is preliminary data.</text>
</comment>
<dbReference type="OrthoDB" id="4161051at2"/>
<accession>A0A101SLI3</accession>
<dbReference type="STRING" id="1943.AQJ64_39115"/>